<reference evidence="2" key="1">
    <citation type="submission" date="2017-09" db="EMBL/GenBank/DDBJ databases">
        <title>Depth-based differentiation of microbial function through sediment-hosted aquifers and enrichment of novel symbionts in the deep terrestrial subsurface.</title>
        <authorList>
            <person name="Probst A.J."/>
            <person name="Ladd B."/>
            <person name="Jarett J.K."/>
            <person name="Geller-Mcgrath D.E."/>
            <person name="Sieber C.M.K."/>
            <person name="Emerson J.B."/>
            <person name="Anantharaman K."/>
            <person name="Thomas B.C."/>
            <person name="Malmstrom R."/>
            <person name="Stieglmeier M."/>
            <person name="Klingl A."/>
            <person name="Woyke T."/>
            <person name="Ryan C.M."/>
            <person name="Banfield J.F."/>
        </authorList>
    </citation>
    <scope>NUCLEOTIDE SEQUENCE [LARGE SCALE GENOMIC DNA]</scope>
</reference>
<comment type="caution">
    <text evidence="1">The sequence shown here is derived from an EMBL/GenBank/DDBJ whole genome shotgun (WGS) entry which is preliminary data.</text>
</comment>
<dbReference type="AlphaFoldDB" id="A0A2H0TRW0"/>
<proteinExistence type="predicted"/>
<protein>
    <submittedName>
        <fullName evidence="1">Uncharacterized protein</fullName>
    </submittedName>
</protein>
<gene>
    <name evidence="1" type="ORF">COU35_03760</name>
</gene>
<evidence type="ECO:0000313" key="2">
    <source>
        <dbReference type="Proteomes" id="UP000230154"/>
    </source>
</evidence>
<sequence length="162" mass="17332">MANFIVQMRTRDGVSYSVGYSSRWASRAAWVGDVGPGVMIALANVGSALTLCAAASLRSLGKADLADRVSHIIEPINLLDRAILRIVNPLKGGVETFRIIRCAAGSYRLENEIAGELTAHMLLQAARMISDKIEQVRCAADLPEDIGLETLDSADSDDSDDG</sequence>
<dbReference type="Proteomes" id="UP000230154">
    <property type="component" value="Unassembled WGS sequence"/>
</dbReference>
<dbReference type="EMBL" id="PFCB01000028">
    <property type="protein sequence ID" value="PIR74147.1"/>
    <property type="molecule type" value="Genomic_DNA"/>
</dbReference>
<accession>A0A2H0TRW0</accession>
<evidence type="ECO:0000313" key="1">
    <source>
        <dbReference type="EMBL" id="PIR74147.1"/>
    </source>
</evidence>
<organism evidence="1 2">
    <name type="scientific">Candidatus Magasanikbacteria bacterium CG10_big_fil_rev_8_21_14_0_10_47_10</name>
    <dbReference type="NCBI Taxonomy" id="1974652"/>
    <lineage>
        <taxon>Bacteria</taxon>
        <taxon>Candidatus Magasanikiibacteriota</taxon>
    </lineage>
</organism>
<name>A0A2H0TRW0_9BACT</name>